<evidence type="ECO:0000313" key="3">
    <source>
        <dbReference type="Proteomes" id="UP000439903"/>
    </source>
</evidence>
<comment type="caution">
    <text evidence="2">The sequence shown here is derived from an EMBL/GenBank/DDBJ whole genome shotgun (WGS) entry which is preliminary data.</text>
</comment>
<feature type="region of interest" description="Disordered" evidence="1">
    <location>
        <begin position="107"/>
        <end position="188"/>
    </location>
</feature>
<dbReference type="Proteomes" id="UP000439903">
    <property type="component" value="Unassembled WGS sequence"/>
</dbReference>
<feature type="compositionally biased region" description="Basic and acidic residues" evidence="1">
    <location>
        <begin position="162"/>
        <end position="188"/>
    </location>
</feature>
<organism evidence="2 3">
    <name type="scientific">Gigaspora margarita</name>
    <dbReference type="NCBI Taxonomy" id="4874"/>
    <lineage>
        <taxon>Eukaryota</taxon>
        <taxon>Fungi</taxon>
        <taxon>Fungi incertae sedis</taxon>
        <taxon>Mucoromycota</taxon>
        <taxon>Glomeromycotina</taxon>
        <taxon>Glomeromycetes</taxon>
        <taxon>Diversisporales</taxon>
        <taxon>Gigasporaceae</taxon>
        <taxon>Gigaspora</taxon>
    </lineage>
</organism>
<reference evidence="2 3" key="1">
    <citation type="journal article" date="2019" name="Environ. Microbiol.">
        <title>At the nexus of three kingdoms: the genome of the mycorrhizal fungus Gigaspora margarita provides insights into plant, endobacterial and fungal interactions.</title>
        <authorList>
            <person name="Venice F."/>
            <person name="Ghignone S."/>
            <person name="Salvioli di Fossalunga A."/>
            <person name="Amselem J."/>
            <person name="Novero M."/>
            <person name="Xianan X."/>
            <person name="Sedzielewska Toro K."/>
            <person name="Morin E."/>
            <person name="Lipzen A."/>
            <person name="Grigoriev I.V."/>
            <person name="Henrissat B."/>
            <person name="Martin F.M."/>
            <person name="Bonfante P."/>
        </authorList>
    </citation>
    <scope>NUCLEOTIDE SEQUENCE [LARGE SCALE GENOMIC DNA]</scope>
    <source>
        <strain evidence="2 3">BEG34</strain>
    </source>
</reference>
<proteinExistence type="predicted"/>
<gene>
    <name evidence="2" type="ORF">F8M41_013214</name>
</gene>
<name>A0A8H4ASR3_GIGMA</name>
<dbReference type="EMBL" id="WTPW01000269">
    <property type="protein sequence ID" value="KAF0528312.1"/>
    <property type="molecule type" value="Genomic_DNA"/>
</dbReference>
<evidence type="ECO:0000313" key="2">
    <source>
        <dbReference type="EMBL" id="KAF0528312.1"/>
    </source>
</evidence>
<dbReference type="OrthoDB" id="414075at2759"/>
<protein>
    <submittedName>
        <fullName evidence="2">Uncharacterized protein</fullName>
    </submittedName>
</protein>
<accession>A0A8H4ASR3</accession>
<feature type="compositionally biased region" description="Basic and acidic residues" evidence="1">
    <location>
        <begin position="111"/>
        <end position="122"/>
    </location>
</feature>
<keyword evidence="3" id="KW-1185">Reference proteome</keyword>
<dbReference type="AlphaFoldDB" id="A0A8H4ASR3"/>
<evidence type="ECO:0000256" key="1">
    <source>
        <dbReference type="SAM" id="MobiDB-lite"/>
    </source>
</evidence>
<feature type="compositionally biased region" description="Low complexity" evidence="1">
    <location>
        <begin position="125"/>
        <end position="145"/>
    </location>
</feature>
<sequence>MIKGSAKALIEKVIYSENSQIKSKAEKYVQENYTEYFEKFILKDWNVYYVNNIYRPKLFEELEEDSDDIYMNQILNKIWSDGKASPKKIAYAIANKLKYGKHFSISSSENEANKKDRDKSDNNDSENNNTKQENKYKNNSNYSYKVNKKPRVMNLDLEEVQEAEKGLDKDVDKEKDMNDYEKNTDNNK</sequence>